<dbReference type="STRING" id="980561.A1359_00120"/>
<organism evidence="1 2">
    <name type="scientific">Methylomonas lenta</name>
    <dbReference type="NCBI Taxonomy" id="980561"/>
    <lineage>
        <taxon>Bacteria</taxon>
        <taxon>Pseudomonadati</taxon>
        <taxon>Pseudomonadota</taxon>
        <taxon>Gammaproteobacteria</taxon>
        <taxon>Methylococcales</taxon>
        <taxon>Methylococcaceae</taxon>
        <taxon>Methylomonas</taxon>
    </lineage>
</organism>
<dbReference type="InterPro" id="IPR051698">
    <property type="entry name" value="Transposase_11-like"/>
</dbReference>
<sequence>MVLDVAFDEDSNRTRKGHRDANLAILRHCALNLIKAEKTSKVGIKIKRLKAGWDNDYLLRVIGIN</sequence>
<dbReference type="Proteomes" id="UP000078476">
    <property type="component" value="Unassembled WGS sequence"/>
</dbReference>
<dbReference type="PANTHER" id="PTHR30298:SF0">
    <property type="entry name" value="PROTEIN YBFL-RELATED"/>
    <property type="match status" value="1"/>
</dbReference>
<evidence type="ECO:0008006" key="3">
    <source>
        <dbReference type="Google" id="ProtNLM"/>
    </source>
</evidence>
<accession>A0A177NIF2</accession>
<gene>
    <name evidence="1" type="ORF">A1359_00120</name>
</gene>
<comment type="caution">
    <text evidence="1">The sequence shown here is derived from an EMBL/GenBank/DDBJ whole genome shotgun (WGS) entry which is preliminary data.</text>
</comment>
<dbReference type="AlphaFoldDB" id="A0A177NIF2"/>
<proteinExistence type="predicted"/>
<dbReference type="EMBL" id="LUUI01000091">
    <property type="protein sequence ID" value="OAI16999.1"/>
    <property type="molecule type" value="Genomic_DNA"/>
</dbReference>
<protein>
    <recommendedName>
        <fullName evidence="3">Transposase IS4-like domain-containing protein</fullName>
    </recommendedName>
</protein>
<name>A0A177NIF2_9GAMM</name>
<keyword evidence="2" id="KW-1185">Reference proteome</keyword>
<evidence type="ECO:0000313" key="2">
    <source>
        <dbReference type="Proteomes" id="UP000078476"/>
    </source>
</evidence>
<evidence type="ECO:0000313" key="1">
    <source>
        <dbReference type="EMBL" id="OAI16999.1"/>
    </source>
</evidence>
<dbReference type="PANTHER" id="PTHR30298">
    <property type="entry name" value="H REPEAT-ASSOCIATED PREDICTED TRANSPOSASE"/>
    <property type="match status" value="1"/>
</dbReference>
<reference evidence="1 2" key="1">
    <citation type="submission" date="2016-03" db="EMBL/GenBank/DDBJ databases">
        <authorList>
            <person name="Ploux O."/>
        </authorList>
    </citation>
    <scope>NUCLEOTIDE SEQUENCE [LARGE SCALE GENOMIC DNA]</scope>
    <source>
        <strain evidence="1 2">R-45370</strain>
    </source>
</reference>